<evidence type="ECO:0000256" key="6">
    <source>
        <dbReference type="PIRNR" id="PIRNR038919"/>
    </source>
</evidence>
<feature type="compositionally biased region" description="Basic and acidic residues" evidence="7">
    <location>
        <begin position="562"/>
        <end position="586"/>
    </location>
</feature>
<evidence type="ECO:0000259" key="8">
    <source>
        <dbReference type="PROSITE" id="PS51710"/>
    </source>
</evidence>
<protein>
    <recommendedName>
        <fullName evidence="6">Nucleolar GTP-binding protein 1</fullName>
    </recommendedName>
</protein>
<organism evidence="9 10">
    <name type="scientific">Paramecium primaurelia</name>
    <dbReference type="NCBI Taxonomy" id="5886"/>
    <lineage>
        <taxon>Eukaryota</taxon>
        <taxon>Sar</taxon>
        <taxon>Alveolata</taxon>
        <taxon>Ciliophora</taxon>
        <taxon>Intramacronucleata</taxon>
        <taxon>Oligohymenophorea</taxon>
        <taxon>Peniculida</taxon>
        <taxon>Parameciidae</taxon>
        <taxon>Paramecium</taxon>
    </lineage>
</organism>
<sequence>MSYNFKTIRPVMPAKDMINVILSKTQRKTPTVVHPGYDISRIRGFYMRKVKYTQETIHEKIDAILQDFPKLDDIHPFYADLINVLYDKDHYKLALGHVHACRNVIDNIAKDYCRLLKYGDSLYRCKMLKRAALGRMCTTLKKLTSSLNYLDEVRKHLSRMPAINPFERTLLVTGFPNVGKSSFVNNITNANLDVQPYPFTTQNLYVGHTDYNFVRWQVIDTPGVLDHSLSERNPIEMQAITALAHLKACIMFFLDISETCSYSIDQQIALFKDLKPLFKNKPLLLVMTKIDIKKFEQLDPIDQQKIQDVIQSENVFYSQLSNKSGEGIALVKEKACGLLNEWRQNLKPEQLTGGNPNLLREESILQGVYIAQPKRVNQNRMPVIPQVMGKLNRPTLKDVQEQNGGAGVFSFPLQEHFLLENPDWKYDAVPEIMDGKNIGDFVDADILQRLEELEKEEEMMDQAEIEDPEEDAREEMLLNTRDQINKKREMIKEEHHMKMKQQVKLHRPNLEDAKEDFAKKGIDTTFLEQRAQKFAAKKVLQKQKRQQQSSDDSDDNDMDIEGNDRNQRKGRDSLSRSRSRLREISRSRSRGNKKVLTAQEQAMERMSKKIQRRRRNEAKAGDGDTKIDCKMPKHLFTGKSGIGKQSRR</sequence>
<evidence type="ECO:0000256" key="3">
    <source>
        <dbReference type="ARBA" id="ARBA00022741"/>
    </source>
</evidence>
<keyword evidence="10" id="KW-1185">Reference proteome</keyword>
<dbReference type="PROSITE" id="PS51710">
    <property type="entry name" value="G_OBG"/>
    <property type="match status" value="1"/>
</dbReference>
<dbReference type="GO" id="GO:0042254">
    <property type="term" value="P:ribosome biogenesis"/>
    <property type="evidence" value="ECO:0007669"/>
    <property type="project" value="UniProtKB-KW"/>
</dbReference>
<feature type="compositionally biased region" description="Basic and acidic residues" evidence="7">
    <location>
        <begin position="617"/>
        <end position="631"/>
    </location>
</feature>
<dbReference type="Proteomes" id="UP000688137">
    <property type="component" value="Unassembled WGS sequence"/>
</dbReference>
<comment type="similarity">
    <text evidence="6">Belongs to the TRAFAC class OBG-HflX-like GTPase superfamily. OBG GTPase family. NOG subfamily.</text>
</comment>
<name>A0A8S1KUQ1_PARPR</name>
<evidence type="ECO:0000313" key="10">
    <source>
        <dbReference type="Proteomes" id="UP000688137"/>
    </source>
</evidence>
<dbReference type="GO" id="GO:0005730">
    <property type="term" value="C:nucleolus"/>
    <property type="evidence" value="ECO:0007669"/>
    <property type="project" value="UniProtKB-SubCell"/>
</dbReference>
<proteinExistence type="inferred from homology"/>
<dbReference type="AlphaFoldDB" id="A0A8S1KUQ1"/>
<dbReference type="PANTHER" id="PTHR45759">
    <property type="entry name" value="NUCLEOLAR GTP-BINDING PROTEIN 1"/>
    <property type="match status" value="1"/>
</dbReference>
<dbReference type="GO" id="GO:0005525">
    <property type="term" value="F:GTP binding"/>
    <property type="evidence" value="ECO:0007669"/>
    <property type="project" value="UniProtKB-KW"/>
</dbReference>
<keyword evidence="4" id="KW-0342">GTP-binding</keyword>
<evidence type="ECO:0000256" key="7">
    <source>
        <dbReference type="SAM" id="MobiDB-lite"/>
    </source>
</evidence>
<dbReference type="PIRSF" id="PIRSF038919">
    <property type="entry name" value="NOG1"/>
    <property type="match status" value="1"/>
</dbReference>
<comment type="caution">
    <text evidence="9">The sequence shown here is derived from an EMBL/GenBank/DDBJ whole genome shotgun (WGS) entry which is preliminary data.</text>
</comment>
<keyword evidence="5 6" id="KW-0539">Nucleus</keyword>
<reference evidence="9" key="1">
    <citation type="submission" date="2021-01" db="EMBL/GenBank/DDBJ databases">
        <authorList>
            <consortium name="Genoscope - CEA"/>
            <person name="William W."/>
        </authorList>
    </citation>
    <scope>NUCLEOTIDE SEQUENCE</scope>
</reference>
<feature type="domain" description="OBG-type G" evidence="8">
    <location>
        <begin position="168"/>
        <end position="340"/>
    </location>
</feature>
<feature type="compositionally biased region" description="Acidic residues" evidence="7">
    <location>
        <begin position="551"/>
        <end position="561"/>
    </location>
</feature>
<dbReference type="Pfam" id="PF08155">
    <property type="entry name" value="NOGCT"/>
    <property type="match status" value="1"/>
</dbReference>
<evidence type="ECO:0000256" key="4">
    <source>
        <dbReference type="ARBA" id="ARBA00023134"/>
    </source>
</evidence>
<dbReference type="InterPro" id="IPR031167">
    <property type="entry name" value="G_OBG"/>
</dbReference>
<dbReference type="Pfam" id="PF17835">
    <property type="entry name" value="NOG1_N"/>
    <property type="match status" value="1"/>
</dbReference>
<dbReference type="InterPro" id="IPR010674">
    <property type="entry name" value="NOG1_Rossman_fold_dom"/>
</dbReference>
<dbReference type="InterPro" id="IPR041623">
    <property type="entry name" value="NOG1_N"/>
</dbReference>
<evidence type="ECO:0000256" key="2">
    <source>
        <dbReference type="ARBA" id="ARBA00022517"/>
    </source>
</evidence>
<gene>
    <name evidence="9" type="ORF">PPRIM_AZ9-3.1.T0270060</name>
</gene>
<dbReference type="Pfam" id="PF06858">
    <property type="entry name" value="NOG1"/>
    <property type="match status" value="1"/>
</dbReference>
<keyword evidence="3" id="KW-0547">Nucleotide-binding</keyword>
<evidence type="ECO:0000256" key="1">
    <source>
        <dbReference type="ARBA" id="ARBA00004604"/>
    </source>
</evidence>
<comment type="subcellular location">
    <subcellularLocation>
        <location evidence="1 6">Nucleus</location>
        <location evidence="1 6">Nucleolus</location>
    </subcellularLocation>
</comment>
<evidence type="ECO:0000313" key="9">
    <source>
        <dbReference type="EMBL" id="CAD8058131.1"/>
    </source>
</evidence>
<dbReference type="FunFam" id="1.20.120.1190:FF:000001">
    <property type="entry name" value="Nucleolar GTP-binding protein 1"/>
    <property type="match status" value="1"/>
</dbReference>
<dbReference type="InterPro" id="IPR024926">
    <property type="entry name" value="NOG1"/>
</dbReference>
<dbReference type="InterPro" id="IPR012973">
    <property type="entry name" value="NOG_C"/>
</dbReference>
<dbReference type="CDD" id="cd01897">
    <property type="entry name" value="NOG"/>
    <property type="match status" value="1"/>
</dbReference>
<dbReference type="OMA" id="ILEHDEW"/>
<accession>A0A8S1KUQ1</accession>
<evidence type="ECO:0000256" key="5">
    <source>
        <dbReference type="ARBA" id="ARBA00023242"/>
    </source>
</evidence>
<dbReference type="EMBL" id="CAJJDM010000026">
    <property type="protein sequence ID" value="CAD8058131.1"/>
    <property type="molecule type" value="Genomic_DNA"/>
</dbReference>
<feature type="region of interest" description="Disordered" evidence="7">
    <location>
        <begin position="538"/>
        <end position="648"/>
    </location>
</feature>
<keyword evidence="2 6" id="KW-0690">Ribosome biogenesis</keyword>
<comment type="function">
    <text evidence="6">Involved in the biogenesis of the 60S ribosomal subunit.</text>
</comment>